<keyword evidence="2" id="KW-1185">Reference proteome</keyword>
<evidence type="ECO:0000256" key="1">
    <source>
        <dbReference type="SAM" id="Coils"/>
    </source>
</evidence>
<organism evidence="2 3">
    <name type="scientific">Panagrellus redivivus</name>
    <name type="common">Microworm</name>
    <dbReference type="NCBI Taxonomy" id="6233"/>
    <lineage>
        <taxon>Eukaryota</taxon>
        <taxon>Metazoa</taxon>
        <taxon>Ecdysozoa</taxon>
        <taxon>Nematoda</taxon>
        <taxon>Chromadorea</taxon>
        <taxon>Rhabditida</taxon>
        <taxon>Tylenchina</taxon>
        <taxon>Panagrolaimomorpha</taxon>
        <taxon>Panagrolaimoidea</taxon>
        <taxon>Panagrolaimidae</taxon>
        <taxon>Panagrellus</taxon>
    </lineage>
</organism>
<feature type="coiled-coil region" evidence="1">
    <location>
        <begin position="28"/>
        <end position="90"/>
    </location>
</feature>
<dbReference type="AlphaFoldDB" id="A0A7E4VHE2"/>
<reference evidence="2" key="1">
    <citation type="journal article" date="2013" name="Genetics">
        <title>The draft genome and transcriptome of Panagrellus redivivus are shaped by the harsh demands of a free-living lifestyle.</title>
        <authorList>
            <person name="Srinivasan J."/>
            <person name="Dillman A.R."/>
            <person name="Macchietto M.G."/>
            <person name="Heikkinen L."/>
            <person name="Lakso M."/>
            <person name="Fracchia K.M."/>
            <person name="Antoshechkin I."/>
            <person name="Mortazavi A."/>
            <person name="Wong G."/>
            <person name="Sternberg P.W."/>
        </authorList>
    </citation>
    <scope>NUCLEOTIDE SEQUENCE [LARGE SCALE GENOMIC DNA]</scope>
    <source>
        <strain evidence="2">MT8872</strain>
    </source>
</reference>
<evidence type="ECO:0000313" key="3">
    <source>
        <dbReference type="WBParaSite" id="Pan_g21044.t1"/>
    </source>
</evidence>
<protein>
    <submittedName>
        <fullName evidence="3">Flagellar export protein FliJ</fullName>
    </submittedName>
</protein>
<sequence>MTEPAERDLTKLRRAFLDHVNELDELRYDFIELVADVAEARAEAVEKEKRHWQKYYDNQFNHIMTCELNVKSTRLDKAALEARFAELKAAAASKKAHESAVDTQIKEKTTESEKLAEKLRRMKAFVDARLEK</sequence>
<reference evidence="3" key="2">
    <citation type="submission" date="2020-10" db="UniProtKB">
        <authorList>
            <consortium name="WormBaseParasite"/>
        </authorList>
    </citation>
    <scope>IDENTIFICATION</scope>
</reference>
<dbReference type="WBParaSite" id="Pan_g21044.t1">
    <property type="protein sequence ID" value="Pan_g21044.t1"/>
    <property type="gene ID" value="Pan_g21044"/>
</dbReference>
<evidence type="ECO:0000313" key="2">
    <source>
        <dbReference type="Proteomes" id="UP000492821"/>
    </source>
</evidence>
<keyword evidence="1" id="KW-0175">Coiled coil</keyword>
<accession>A0A7E4VHE2</accession>
<proteinExistence type="predicted"/>
<name>A0A7E4VHE2_PANRE</name>
<dbReference type="Proteomes" id="UP000492821">
    <property type="component" value="Unassembled WGS sequence"/>
</dbReference>